<evidence type="ECO:0000313" key="3">
    <source>
        <dbReference type="Proteomes" id="UP000278149"/>
    </source>
</evidence>
<dbReference type="NCBIfam" id="NF011481">
    <property type="entry name" value="PRK14890.1"/>
    <property type="match status" value="1"/>
</dbReference>
<dbReference type="InterPro" id="IPR011668">
    <property type="entry name" value="HVO_2753-like_ZBP"/>
</dbReference>
<name>A0A429G534_9CREN</name>
<organism evidence="2 3">
    <name type="scientific">Candidatus Korarchaeum cryptofilum</name>
    <dbReference type="NCBI Taxonomy" id="498846"/>
    <lineage>
        <taxon>Archaea</taxon>
        <taxon>Thermoproteota</taxon>
        <taxon>Candidatus Korarchaeia</taxon>
        <taxon>Candidatus Korarchaeales</taxon>
        <taxon>Candidatus Korarchaeaceae</taxon>
        <taxon>Candidatus Korarchaeum</taxon>
    </lineage>
</organism>
<dbReference type="EMBL" id="RCOR01000024">
    <property type="protein sequence ID" value="RSN68874.1"/>
    <property type="molecule type" value="Genomic_DNA"/>
</dbReference>
<feature type="domain" description="Small zinc finger protein HVO-2753-like zinc-binding pocket" evidence="1">
    <location>
        <begin position="26"/>
        <end position="71"/>
    </location>
</feature>
<evidence type="ECO:0000313" key="2">
    <source>
        <dbReference type="EMBL" id="RSN68874.1"/>
    </source>
</evidence>
<dbReference type="Proteomes" id="UP000278149">
    <property type="component" value="Unassembled WGS sequence"/>
</dbReference>
<accession>A0A429G534</accession>
<dbReference type="Pfam" id="PF07754">
    <property type="entry name" value="HVO_2753_ZBP"/>
    <property type="match status" value="1"/>
</dbReference>
<reference evidence="2 3" key="1">
    <citation type="submission" date="2018-10" db="EMBL/GenBank/DDBJ databases">
        <title>Co-occurring genomic capacity for anaerobic methane metabolism and dissimilatory sulfite reduction discovered in the Korarchaeota.</title>
        <authorList>
            <person name="Mckay L.J."/>
            <person name="Dlakic M."/>
            <person name="Fields M.W."/>
            <person name="Delmont T.O."/>
            <person name="Eren A.M."/>
            <person name="Jay Z.J."/>
            <person name="Klingelsmith K.B."/>
            <person name="Rusch D.B."/>
            <person name="Inskeep W.P."/>
        </authorList>
    </citation>
    <scope>NUCLEOTIDE SEQUENCE [LARGE SCALE GENOMIC DNA]</scope>
    <source>
        <strain evidence="2 3">WS</strain>
    </source>
</reference>
<dbReference type="PANTHER" id="PTHR40733:SF1">
    <property type="entry name" value="SMALL ZINC FINGER PROTEIN HVO-2753-LIKE ZINC-BINDING POCKET DOMAIN-CONTAINING PROTEIN"/>
    <property type="match status" value="1"/>
</dbReference>
<evidence type="ECO:0000259" key="1">
    <source>
        <dbReference type="Pfam" id="PF07754"/>
    </source>
</evidence>
<sequence length="75" mass="8205">MGIGGGNLSKERLVFKLLPVDREVFCTSCGRKVTYERGIVAFKCPNCGEAIIVRCSICRKQANEYVCPNCGFTGP</sequence>
<gene>
    <name evidence="2" type="ORF">D9Q81_05135</name>
</gene>
<dbReference type="PANTHER" id="PTHR40733">
    <property type="entry name" value="ZINC-RIBBON RNA-BINDING PROTEIN INVOLVED IN TRANSLATION-RELATED"/>
    <property type="match status" value="1"/>
</dbReference>
<dbReference type="InterPro" id="IPR044720">
    <property type="entry name" value="HVO_2753-like"/>
</dbReference>
<dbReference type="AlphaFoldDB" id="A0A429G534"/>
<comment type="caution">
    <text evidence="2">The sequence shown here is derived from an EMBL/GenBank/DDBJ whole genome shotgun (WGS) entry which is preliminary data.</text>
</comment>
<proteinExistence type="predicted"/>
<protein>
    <submittedName>
        <fullName evidence="2">DUF1610 domain-containing protein</fullName>
    </submittedName>
</protein>